<dbReference type="EMBL" id="JANQDX010000009">
    <property type="protein sequence ID" value="KAL0918848.1"/>
    <property type="molecule type" value="Genomic_DNA"/>
</dbReference>
<sequence length="69" mass="7598">MSGLKIDEAEEAKEGPLPTENCRVISVIPMAPEKEKCTGEMTVEFCMLDLALILFKSCESDYSALQELA</sequence>
<name>A0ABD0V2G6_DENTH</name>
<accession>A0ABD0V2G6</accession>
<dbReference type="Proteomes" id="UP001552299">
    <property type="component" value="Unassembled WGS sequence"/>
</dbReference>
<gene>
    <name evidence="1" type="ORF">M5K25_010889</name>
</gene>
<comment type="caution">
    <text evidence="1">The sequence shown here is derived from an EMBL/GenBank/DDBJ whole genome shotgun (WGS) entry which is preliminary data.</text>
</comment>
<organism evidence="1 2">
    <name type="scientific">Dendrobium thyrsiflorum</name>
    <name type="common">Pinecone-like raceme dendrobium</name>
    <name type="synonym">Orchid</name>
    <dbReference type="NCBI Taxonomy" id="117978"/>
    <lineage>
        <taxon>Eukaryota</taxon>
        <taxon>Viridiplantae</taxon>
        <taxon>Streptophyta</taxon>
        <taxon>Embryophyta</taxon>
        <taxon>Tracheophyta</taxon>
        <taxon>Spermatophyta</taxon>
        <taxon>Magnoliopsida</taxon>
        <taxon>Liliopsida</taxon>
        <taxon>Asparagales</taxon>
        <taxon>Orchidaceae</taxon>
        <taxon>Epidendroideae</taxon>
        <taxon>Malaxideae</taxon>
        <taxon>Dendrobiinae</taxon>
        <taxon>Dendrobium</taxon>
    </lineage>
</organism>
<reference evidence="1 2" key="1">
    <citation type="journal article" date="2024" name="Plant Biotechnol. J.">
        <title>Dendrobium thyrsiflorum genome and its molecular insights into genes involved in important horticultural traits.</title>
        <authorList>
            <person name="Chen B."/>
            <person name="Wang J.Y."/>
            <person name="Zheng P.J."/>
            <person name="Li K.L."/>
            <person name="Liang Y.M."/>
            <person name="Chen X.F."/>
            <person name="Zhang C."/>
            <person name="Zhao X."/>
            <person name="He X."/>
            <person name="Zhang G.Q."/>
            <person name="Liu Z.J."/>
            <person name="Xu Q."/>
        </authorList>
    </citation>
    <scope>NUCLEOTIDE SEQUENCE [LARGE SCALE GENOMIC DNA]</scope>
    <source>
        <strain evidence="1">GZMU011</strain>
    </source>
</reference>
<keyword evidence="2" id="KW-1185">Reference proteome</keyword>
<evidence type="ECO:0000313" key="1">
    <source>
        <dbReference type="EMBL" id="KAL0918848.1"/>
    </source>
</evidence>
<proteinExistence type="predicted"/>
<protein>
    <submittedName>
        <fullName evidence="1">Uncharacterized protein</fullName>
    </submittedName>
</protein>
<evidence type="ECO:0000313" key="2">
    <source>
        <dbReference type="Proteomes" id="UP001552299"/>
    </source>
</evidence>
<dbReference type="AlphaFoldDB" id="A0ABD0V2G6"/>